<evidence type="ECO:0000256" key="2">
    <source>
        <dbReference type="ARBA" id="ARBA00022737"/>
    </source>
</evidence>
<dbReference type="Gene3D" id="3.40.50.10190">
    <property type="entry name" value="BRCT domain"/>
    <property type="match status" value="6"/>
</dbReference>
<evidence type="ECO:0000313" key="9">
    <source>
        <dbReference type="EMBL" id="CAH1252242.1"/>
    </source>
</evidence>
<feature type="domain" description="BRCT" evidence="8">
    <location>
        <begin position="13"/>
        <end position="99"/>
    </location>
</feature>
<dbReference type="Proteomes" id="UP000838412">
    <property type="component" value="Chromosome 19"/>
</dbReference>
<evidence type="ECO:0000256" key="1">
    <source>
        <dbReference type="ARBA" id="ARBA00004123"/>
    </source>
</evidence>
<evidence type="ECO:0000256" key="7">
    <source>
        <dbReference type="SAM" id="MobiDB-lite"/>
    </source>
</evidence>
<dbReference type="GO" id="GO:0006974">
    <property type="term" value="P:DNA damage response"/>
    <property type="evidence" value="ECO:0007669"/>
    <property type="project" value="UniProtKB-KW"/>
</dbReference>
<dbReference type="CDD" id="cd17712">
    <property type="entry name" value="BRCT_PAXIP1_rpt5"/>
    <property type="match status" value="1"/>
</dbReference>
<dbReference type="CDD" id="cd18440">
    <property type="entry name" value="BRCT_PAXIP1_rpt6"/>
    <property type="match status" value="1"/>
</dbReference>
<dbReference type="FunFam" id="3.40.50.10190:FF:000046">
    <property type="entry name" value="PAX interacting protein 1"/>
    <property type="match status" value="1"/>
</dbReference>
<gene>
    <name evidence="9" type="primary">PAXIP1</name>
    <name evidence="9" type="ORF">BLAG_LOCUS12373</name>
</gene>
<evidence type="ECO:0000259" key="8">
    <source>
        <dbReference type="PROSITE" id="PS50172"/>
    </source>
</evidence>
<proteinExistence type="predicted"/>
<keyword evidence="2" id="KW-0677">Repeat</keyword>
<dbReference type="PROSITE" id="PS50172">
    <property type="entry name" value="BRCT"/>
    <property type="match status" value="5"/>
</dbReference>
<dbReference type="Pfam" id="PF00533">
    <property type="entry name" value="BRCT"/>
    <property type="match status" value="1"/>
</dbReference>
<evidence type="ECO:0000256" key="6">
    <source>
        <dbReference type="ARBA" id="ARBA00030146"/>
    </source>
</evidence>
<keyword evidence="10" id="KW-1185">Reference proteome</keyword>
<organism evidence="9 10">
    <name type="scientific">Branchiostoma lanceolatum</name>
    <name type="common">Common lancelet</name>
    <name type="synonym">Amphioxus lanceolatum</name>
    <dbReference type="NCBI Taxonomy" id="7740"/>
    <lineage>
        <taxon>Eukaryota</taxon>
        <taxon>Metazoa</taxon>
        <taxon>Chordata</taxon>
        <taxon>Cephalochordata</taxon>
        <taxon>Leptocardii</taxon>
        <taxon>Amphioxiformes</taxon>
        <taxon>Branchiostomatidae</taxon>
        <taxon>Branchiostoma</taxon>
    </lineage>
</organism>
<dbReference type="OrthoDB" id="342264at2759"/>
<feature type="domain" description="BRCT" evidence="8">
    <location>
        <begin position="438"/>
        <end position="513"/>
    </location>
</feature>
<dbReference type="InterPro" id="IPR001357">
    <property type="entry name" value="BRCT_dom"/>
</dbReference>
<dbReference type="CDD" id="cd17710">
    <property type="entry name" value="BRCT_PAXIP1_rpt2"/>
    <property type="match status" value="1"/>
</dbReference>
<dbReference type="CDD" id="cd17711">
    <property type="entry name" value="BRCT_PAXIP1_rpt3"/>
    <property type="match status" value="1"/>
</dbReference>
<dbReference type="InterPro" id="IPR051579">
    <property type="entry name" value="DDR_Transcriptional_Reg"/>
</dbReference>
<feature type="domain" description="BRCT" evidence="8">
    <location>
        <begin position="611"/>
        <end position="692"/>
    </location>
</feature>
<feature type="domain" description="BRCT" evidence="8">
    <location>
        <begin position="100"/>
        <end position="189"/>
    </location>
</feature>
<evidence type="ECO:0000313" key="10">
    <source>
        <dbReference type="Proteomes" id="UP000838412"/>
    </source>
</evidence>
<evidence type="ECO:0000256" key="3">
    <source>
        <dbReference type="ARBA" id="ARBA00022763"/>
    </source>
</evidence>
<dbReference type="Pfam" id="PF16770">
    <property type="entry name" value="RTT107_BRCT_5"/>
    <property type="match status" value="1"/>
</dbReference>
<dbReference type="SUPFAM" id="SSF52113">
    <property type="entry name" value="BRCT domain"/>
    <property type="match status" value="5"/>
</dbReference>
<sequence>MVSESQGSENLTVLGDFFKEVKYFLCGNISDQVQKLLRQGGGKEYSYLTDLATHVIADNEDYPEVSEAREVYDLPVVTPKWVILSAKCGRLLPHKAFTPEDNKLFSGLVLCLSQIPEEDRKALWGMVTFYGGNCQLNFNKRCTHLVTPKPEGAKYECALKHTKIKVVTPDWIIDSLDQKKQLETEKYHPRLIIKEEKKEPPPPNQEEEEEPMDTLPSSANQAEALMEFDQSGLSLDGKKKVEAPRLLNLLNKSACDQTPPDHRSLGRVQSPLLTNRRIRDITNSGHIDASGTKLVLSPRDSTKVHETIQISQLDDTPPFLKGDGELLEYHGHDPKINVPPDTCLLGCIFVIVDYQDQVLPAQLETWTRVVHQHGGFVDPGYSQRCTHLLCDNQASPFFKQAQQDGKRCVTAYWLNDVLTIKKMIPPWKALHLPTPFPHNIKPCNGQIIAVTGFVDQDRENLKMMISLAGAKYTGSFSRFNTVLICKRPEGEKHKKALEWRTPCLNVQWLSDIILGNFDAMKQTGLPKYQNFSANEPFQLDYHYVKAVMGPWTTALQLSQDTLQNLSRSRVLFTPSPPSKSKRKSPQDGNGTNKRQRNEPIKPYRRLPPEKTPRVLFTGLDIASVNDLTTKVQLIGGEIAENIHKCTHLVSTKVLRTVKFLSGVSSCRHIVSPAWVEDSFKHRCFVEERIHTLVDQEQEAQFGFSLAESLARARVHKLFKDTCFYMTPNVIPRLDMMKTIVESAGGKVIGTKPAVNRVLASQQRQGSPRIFIITCESDVQMCADYASNNIDVYSAEFILTGVLCQKMDFESYRF</sequence>
<dbReference type="SMART" id="SM00292">
    <property type="entry name" value="BRCT"/>
    <property type="match status" value="6"/>
</dbReference>
<name>A0A8K0EI31_BRALA</name>
<dbReference type="Pfam" id="PF16589">
    <property type="entry name" value="BRCT_2"/>
    <property type="match status" value="1"/>
</dbReference>
<reference evidence="9" key="1">
    <citation type="submission" date="2022-01" db="EMBL/GenBank/DDBJ databases">
        <authorList>
            <person name="Braso-Vives M."/>
        </authorList>
    </citation>
    <scope>NUCLEOTIDE SEQUENCE</scope>
</reference>
<dbReference type="AlphaFoldDB" id="A0A8K0EI31"/>
<dbReference type="EMBL" id="OV696704">
    <property type="protein sequence ID" value="CAH1252242.1"/>
    <property type="molecule type" value="Genomic_DNA"/>
</dbReference>
<dbReference type="CDD" id="cd17714">
    <property type="entry name" value="BRCT_PAXIP1_rpt1"/>
    <property type="match status" value="1"/>
</dbReference>
<accession>A0A8K0EI31</accession>
<feature type="compositionally biased region" description="Basic and acidic residues" evidence="7">
    <location>
        <begin position="190"/>
        <end position="200"/>
    </location>
</feature>
<feature type="region of interest" description="Disordered" evidence="7">
    <location>
        <begin position="568"/>
        <end position="608"/>
    </location>
</feature>
<keyword evidence="4" id="KW-0539">Nucleus</keyword>
<dbReference type="PANTHER" id="PTHR23196">
    <property type="entry name" value="PAX TRANSCRIPTION ACTIVATION DOMAIN INTERACTING PROTEIN"/>
    <property type="match status" value="1"/>
</dbReference>
<keyword evidence="3" id="KW-0227">DNA damage</keyword>
<dbReference type="PANTHER" id="PTHR23196:SF1">
    <property type="entry name" value="PAX-INTERACTING PROTEIN 1"/>
    <property type="match status" value="1"/>
</dbReference>
<evidence type="ECO:0000256" key="4">
    <source>
        <dbReference type="ARBA" id="ARBA00023242"/>
    </source>
</evidence>
<protein>
    <recommendedName>
        <fullName evidence="5">PAX-interacting protein 1</fullName>
    </recommendedName>
    <alternativeName>
        <fullName evidence="6">PAX transactivation activation domain-interacting protein</fullName>
    </alternativeName>
</protein>
<dbReference type="GO" id="GO:0060261">
    <property type="term" value="P:positive regulation of transcription initiation by RNA polymerase II"/>
    <property type="evidence" value="ECO:0007669"/>
    <property type="project" value="TreeGrafter"/>
</dbReference>
<evidence type="ECO:0000256" key="5">
    <source>
        <dbReference type="ARBA" id="ARBA00023858"/>
    </source>
</evidence>
<feature type="region of interest" description="Disordered" evidence="7">
    <location>
        <begin position="190"/>
        <end position="217"/>
    </location>
</feature>
<dbReference type="Pfam" id="PF12738">
    <property type="entry name" value="PTCB-BRCT"/>
    <property type="match status" value="2"/>
</dbReference>
<feature type="compositionally biased region" description="Basic and acidic residues" evidence="7">
    <location>
        <begin position="595"/>
        <end position="608"/>
    </location>
</feature>
<comment type="subcellular location">
    <subcellularLocation>
        <location evidence="1">Nucleus</location>
    </subcellularLocation>
</comment>
<dbReference type="InterPro" id="IPR036420">
    <property type="entry name" value="BRCT_dom_sf"/>
</dbReference>
<feature type="domain" description="BRCT" evidence="8">
    <location>
        <begin position="339"/>
        <end position="425"/>
    </location>
</feature>
<dbReference type="GO" id="GO:0031981">
    <property type="term" value="C:nuclear lumen"/>
    <property type="evidence" value="ECO:0007669"/>
    <property type="project" value="UniProtKB-ARBA"/>
</dbReference>
<dbReference type="CDD" id="cd17730">
    <property type="entry name" value="BRCT_PAXIP1_rpt4"/>
    <property type="match status" value="1"/>
</dbReference>